<reference evidence="2" key="1">
    <citation type="journal article" date="2024" name="Proc. Natl. Acad. Sci. U.S.A.">
        <title>Extraordinary preservation of gene collinearity over three hundred million years revealed in homosporous lycophytes.</title>
        <authorList>
            <person name="Li C."/>
            <person name="Wickell D."/>
            <person name="Kuo L.Y."/>
            <person name="Chen X."/>
            <person name="Nie B."/>
            <person name="Liao X."/>
            <person name="Peng D."/>
            <person name="Ji J."/>
            <person name="Jenkins J."/>
            <person name="Williams M."/>
            <person name="Shu S."/>
            <person name="Plott C."/>
            <person name="Barry K."/>
            <person name="Rajasekar S."/>
            <person name="Grimwood J."/>
            <person name="Han X."/>
            <person name="Sun S."/>
            <person name="Hou Z."/>
            <person name="He W."/>
            <person name="Dai G."/>
            <person name="Sun C."/>
            <person name="Schmutz J."/>
            <person name="Leebens-Mack J.H."/>
            <person name="Li F.W."/>
            <person name="Wang L."/>
        </authorList>
    </citation>
    <scope>NUCLEOTIDE SEQUENCE [LARGE SCALE GENOMIC DNA]</scope>
    <source>
        <strain evidence="2">cv. PW_Plant_1</strain>
    </source>
</reference>
<evidence type="ECO:0000313" key="1">
    <source>
        <dbReference type="EMBL" id="KAJ7559548.1"/>
    </source>
</evidence>
<gene>
    <name evidence="1" type="ORF">O6H91_04G090500</name>
</gene>
<comment type="caution">
    <text evidence="1">The sequence shown here is derived from an EMBL/GenBank/DDBJ whole genome shotgun (WGS) entry which is preliminary data.</text>
</comment>
<organism evidence="1 2">
    <name type="scientific">Diphasiastrum complanatum</name>
    <name type="common">Issler's clubmoss</name>
    <name type="synonym">Lycopodium complanatum</name>
    <dbReference type="NCBI Taxonomy" id="34168"/>
    <lineage>
        <taxon>Eukaryota</taxon>
        <taxon>Viridiplantae</taxon>
        <taxon>Streptophyta</taxon>
        <taxon>Embryophyta</taxon>
        <taxon>Tracheophyta</taxon>
        <taxon>Lycopodiopsida</taxon>
        <taxon>Lycopodiales</taxon>
        <taxon>Lycopodiaceae</taxon>
        <taxon>Lycopodioideae</taxon>
        <taxon>Diphasiastrum</taxon>
    </lineage>
</organism>
<proteinExistence type="predicted"/>
<sequence length="309" mass="34260">MSCNGCRVLRKRCSDNCELRSCLQWIDGAEAQGRATTFVAKFFGRANLTNFLTTVDESQRTSLFISLLYEACGRVVNPVHGAIGLLWSGDWQACQAAVEAVFKGEMLHPVTASPPAGSNDSSFLYIPLLELSKYKKEGLSTPTFQLASTGTLVHRTRTKEAKFERDPVRPSLWLGCSDCRREHSEIGMRTMKEKLEIPKPMNDDVCNLLKTTQSKRNGGLHSSKKDLKRKHGETNPQEHVIRPVPQRSSDGIKTFLEAVHGGADPKMEILTESDVVLDLTLSLHSVTTCPHTCDTKMLRGCRQAPTATQ</sequence>
<name>A0ACC2DZ91_DIPCM</name>
<protein>
    <submittedName>
        <fullName evidence="1">Uncharacterized protein</fullName>
    </submittedName>
</protein>
<accession>A0ACC2DZ91</accession>
<evidence type="ECO:0000313" key="2">
    <source>
        <dbReference type="Proteomes" id="UP001162992"/>
    </source>
</evidence>
<keyword evidence="2" id="KW-1185">Reference proteome</keyword>
<dbReference type="EMBL" id="CM055095">
    <property type="protein sequence ID" value="KAJ7559548.1"/>
    <property type="molecule type" value="Genomic_DNA"/>
</dbReference>
<dbReference type="Proteomes" id="UP001162992">
    <property type="component" value="Chromosome 4"/>
</dbReference>